<reference evidence="5 6" key="1">
    <citation type="journal article" date="2015" name="Biotechnol. Biofuels">
        <title>Enhanced degradation of softwood versus hardwood by the white-rot fungus Pycnoporus coccineus.</title>
        <authorList>
            <person name="Couturier M."/>
            <person name="Navarro D."/>
            <person name="Chevret D."/>
            <person name="Henrissat B."/>
            <person name="Piumi F."/>
            <person name="Ruiz-Duenas F.J."/>
            <person name="Martinez A.T."/>
            <person name="Grigoriev I.V."/>
            <person name="Riley R."/>
            <person name="Lipzen A."/>
            <person name="Berrin J.G."/>
            <person name="Master E.R."/>
            <person name="Rosso M.N."/>
        </authorList>
    </citation>
    <scope>NUCLEOTIDE SEQUENCE [LARGE SCALE GENOMIC DNA]</scope>
    <source>
        <strain evidence="5 6">BRFM310</strain>
    </source>
</reference>
<protein>
    <submittedName>
        <fullName evidence="5">Uncharacterized protein</fullName>
    </submittedName>
</protein>
<sequence length="180" mass="20860">MLTVLSLLCCNFFVKLFSLARLQRASRVPPTNGGIWDVERRPVAFQFDLGLHYGFNASAAWGALVPGDGIIHLGPHREPFTVSMLHQLRCLDIMREQLTKPRAAREEQPARHCMNYIRQMILCRGDTQLDPYQYPSNNRPVDANPIRRCLDWRAVYDAVDENQREYAEWVAKRSESMREL</sequence>
<keyword evidence="6" id="KW-1185">Reference proteome</keyword>
<dbReference type="GO" id="GO:0043386">
    <property type="term" value="P:mycotoxin biosynthetic process"/>
    <property type="evidence" value="ECO:0007669"/>
    <property type="project" value="InterPro"/>
</dbReference>
<accession>A0A1Y2I7R1</accession>
<organism evidence="5 6">
    <name type="scientific">Trametes coccinea (strain BRFM310)</name>
    <name type="common">Pycnoporus coccineus</name>
    <dbReference type="NCBI Taxonomy" id="1353009"/>
    <lineage>
        <taxon>Eukaryota</taxon>
        <taxon>Fungi</taxon>
        <taxon>Dikarya</taxon>
        <taxon>Basidiomycota</taxon>
        <taxon>Agaricomycotina</taxon>
        <taxon>Agaricomycetes</taxon>
        <taxon>Polyporales</taxon>
        <taxon>Polyporaceae</taxon>
        <taxon>Trametes</taxon>
    </lineage>
</organism>
<dbReference type="EMBL" id="KZ084156">
    <property type="protein sequence ID" value="OSC97178.1"/>
    <property type="molecule type" value="Genomic_DNA"/>
</dbReference>
<evidence type="ECO:0000256" key="2">
    <source>
        <dbReference type="ARBA" id="ARBA00023002"/>
    </source>
</evidence>
<dbReference type="InterPro" id="IPR021765">
    <property type="entry name" value="UstYa-like"/>
</dbReference>
<dbReference type="Pfam" id="PF11807">
    <property type="entry name" value="UstYa"/>
    <property type="match status" value="1"/>
</dbReference>
<dbReference type="OrthoDB" id="3687641at2759"/>
<dbReference type="PANTHER" id="PTHR33365">
    <property type="entry name" value="YALI0B05434P"/>
    <property type="match status" value="1"/>
</dbReference>
<dbReference type="GO" id="GO:0016491">
    <property type="term" value="F:oxidoreductase activity"/>
    <property type="evidence" value="ECO:0007669"/>
    <property type="project" value="UniProtKB-KW"/>
</dbReference>
<dbReference type="AlphaFoldDB" id="A0A1Y2I7R1"/>
<name>A0A1Y2I7R1_TRAC3</name>
<evidence type="ECO:0000256" key="1">
    <source>
        <dbReference type="ARBA" id="ARBA00004685"/>
    </source>
</evidence>
<evidence type="ECO:0000313" key="6">
    <source>
        <dbReference type="Proteomes" id="UP000193067"/>
    </source>
</evidence>
<dbReference type="STRING" id="1353009.A0A1Y2I7R1"/>
<feature type="signal peptide" evidence="4">
    <location>
        <begin position="1"/>
        <end position="25"/>
    </location>
</feature>
<comment type="pathway">
    <text evidence="1">Mycotoxin biosynthesis.</text>
</comment>
<dbReference type="Proteomes" id="UP000193067">
    <property type="component" value="Unassembled WGS sequence"/>
</dbReference>
<feature type="chain" id="PRO_5013231679" evidence="4">
    <location>
        <begin position="26"/>
        <end position="180"/>
    </location>
</feature>
<evidence type="ECO:0000256" key="3">
    <source>
        <dbReference type="ARBA" id="ARBA00035112"/>
    </source>
</evidence>
<dbReference type="PANTHER" id="PTHR33365:SF11">
    <property type="entry name" value="TAT PATHWAY SIGNAL SEQUENCE"/>
    <property type="match status" value="1"/>
</dbReference>
<keyword evidence="4" id="KW-0732">Signal</keyword>
<gene>
    <name evidence="5" type="ORF">PYCCODRAFT_1377748</name>
</gene>
<comment type="similarity">
    <text evidence="3">Belongs to the ustYa family.</text>
</comment>
<evidence type="ECO:0000256" key="4">
    <source>
        <dbReference type="SAM" id="SignalP"/>
    </source>
</evidence>
<keyword evidence="2" id="KW-0560">Oxidoreductase</keyword>
<evidence type="ECO:0000313" key="5">
    <source>
        <dbReference type="EMBL" id="OSC97178.1"/>
    </source>
</evidence>
<proteinExistence type="inferred from homology"/>